<protein>
    <recommendedName>
        <fullName evidence="2">BZIP domain-containing protein</fullName>
    </recommendedName>
</protein>
<feature type="compositionally biased region" description="Polar residues" evidence="1">
    <location>
        <begin position="655"/>
        <end position="667"/>
    </location>
</feature>
<dbReference type="Pfam" id="PF00170">
    <property type="entry name" value="bZIP_1"/>
    <property type="match status" value="1"/>
</dbReference>
<gene>
    <name evidence="3" type="ORF">CVIRNUC_007916</name>
</gene>
<feature type="compositionally biased region" description="Acidic residues" evidence="1">
    <location>
        <begin position="59"/>
        <end position="81"/>
    </location>
</feature>
<dbReference type="GO" id="GO:0003700">
    <property type="term" value="F:DNA-binding transcription factor activity"/>
    <property type="evidence" value="ECO:0007669"/>
    <property type="project" value="InterPro"/>
</dbReference>
<evidence type="ECO:0000259" key="2">
    <source>
        <dbReference type="PROSITE" id="PS50217"/>
    </source>
</evidence>
<dbReference type="SUPFAM" id="SSF57959">
    <property type="entry name" value="Leucine zipper domain"/>
    <property type="match status" value="1"/>
</dbReference>
<dbReference type="EMBL" id="CAUYUE010000011">
    <property type="protein sequence ID" value="CAK0784712.1"/>
    <property type="molecule type" value="Genomic_DNA"/>
</dbReference>
<organism evidence="3 4">
    <name type="scientific">Coccomyxa viridis</name>
    <dbReference type="NCBI Taxonomy" id="1274662"/>
    <lineage>
        <taxon>Eukaryota</taxon>
        <taxon>Viridiplantae</taxon>
        <taxon>Chlorophyta</taxon>
        <taxon>core chlorophytes</taxon>
        <taxon>Trebouxiophyceae</taxon>
        <taxon>Trebouxiophyceae incertae sedis</taxon>
        <taxon>Coccomyxaceae</taxon>
        <taxon>Coccomyxa</taxon>
    </lineage>
</organism>
<evidence type="ECO:0000313" key="4">
    <source>
        <dbReference type="Proteomes" id="UP001314263"/>
    </source>
</evidence>
<evidence type="ECO:0000313" key="3">
    <source>
        <dbReference type="EMBL" id="CAK0784712.1"/>
    </source>
</evidence>
<dbReference type="InterPro" id="IPR046347">
    <property type="entry name" value="bZIP_sf"/>
</dbReference>
<dbReference type="Proteomes" id="UP001314263">
    <property type="component" value="Unassembled WGS sequence"/>
</dbReference>
<name>A0AAV1IC76_9CHLO</name>
<feature type="region of interest" description="Disordered" evidence="1">
    <location>
        <begin position="260"/>
        <end position="335"/>
    </location>
</feature>
<dbReference type="Gene3D" id="1.20.5.170">
    <property type="match status" value="1"/>
</dbReference>
<evidence type="ECO:0000256" key="1">
    <source>
        <dbReference type="SAM" id="MobiDB-lite"/>
    </source>
</evidence>
<feature type="region of interest" description="Disordered" evidence="1">
    <location>
        <begin position="598"/>
        <end position="693"/>
    </location>
</feature>
<dbReference type="SMART" id="SM00338">
    <property type="entry name" value="BRLZ"/>
    <property type="match status" value="1"/>
</dbReference>
<feature type="compositionally biased region" description="Polar residues" evidence="1">
    <location>
        <begin position="601"/>
        <end position="610"/>
    </location>
</feature>
<dbReference type="AlphaFoldDB" id="A0AAV1IC76"/>
<keyword evidence="4" id="KW-1185">Reference proteome</keyword>
<feature type="compositionally biased region" description="Low complexity" evidence="1">
    <location>
        <begin position="128"/>
        <end position="140"/>
    </location>
</feature>
<feature type="region of interest" description="Disordered" evidence="1">
    <location>
        <begin position="59"/>
        <end position="218"/>
    </location>
</feature>
<reference evidence="3 4" key="1">
    <citation type="submission" date="2023-10" db="EMBL/GenBank/DDBJ databases">
        <authorList>
            <person name="Maclean D."/>
            <person name="Macfadyen A."/>
        </authorList>
    </citation>
    <scope>NUCLEOTIDE SEQUENCE [LARGE SCALE GENOMIC DNA]</scope>
</reference>
<feature type="compositionally biased region" description="Basic and acidic residues" evidence="1">
    <location>
        <begin position="611"/>
        <end position="620"/>
    </location>
</feature>
<feature type="compositionally biased region" description="Polar residues" evidence="1">
    <location>
        <begin position="105"/>
        <end position="125"/>
    </location>
</feature>
<proteinExistence type="predicted"/>
<accession>A0AAV1IC76</accession>
<dbReference type="CDD" id="cd14812">
    <property type="entry name" value="bZIP_u3"/>
    <property type="match status" value="1"/>
</dbReference>
<dbReference type="PROSITE" id="PS50217">
    <property type="entry name" value="BZIP"/>
    <property type="match status" value="1"/>
</dbReference>
<feature type="domain" description="BZIP" evidence="2">
    <location>
        <begin position="197"/>
        <end position="260"/>
    </location>
</feature>
<feature type="compositionally biased region" description="Low complexity" evidence="1">
    <location>
        <begin position="147"/>
        <end position="165"/>
    </location>
</feature>
<sequence length="783" mass="83041">MAGQSKRQNGRGQRRPDIPSSDTSGLNMSLLDWSQLEPLGETEALAAAGQDLDFLPDLADELLDDGTDDENSMEQTSESEEDRTHHMRGGRKDGEGQTGVPVVTTGLNNDITPTAQGPSAVTTGQLPAGRTRAGGRASTRWGRRVQGSSASASSGSGTAAAGVSADPSAEPSGSGDSGKAKRKKPTPNLDAIDDPAERRKQRRLAKNRATAAVSRERKRVQMIQLAARTRALEQENANLQFMLGLRDQEIGKLRSSLASFPRSARDAQPGAELRTQQTAAASPSEPAVLTGTGPCADDSLEAHAPAPQPASMLAPSSAPPDALPPGAAAAPVCIPPSDDRITPEAGNPSLPGMDIDKAVSFQGSSDPATAVREQLQLQSRGTLLIDGLPIELAERGMSTNHPGIIIGSDGQWLRLRQRSASSPCNSVALPLAVTLQQLCLRAPRRSRAALSVLACIMFFLALICLGNPPSQPHPFWAPLEPTRTWDSSGECDLDWGAPMAWGWPFLLRLAGAHRRRRRPLQLPATASTASEDSLLASLPATGLAPGAWSIMGKSGSRGDLEALWGDIPELGMQGSWENLAALLGNPLPLPLELHPFEEANPHQTSSSSNTEQRHLEDLRESSSQCSGYLTRSGRRSMDPPLRSETLPIKADRISKVTTVDIQTGSRQVSEREGGPDLAPPTPPRAQGAAVPLRRTERRKLAARKAAATLAEGAALGLPSSTERPYFKVALGLPLLPKVPISRTEAKRRASVKLLPLGMALLAAESFVQERLHSADICMNVLGS</sequence>
<feature type="region of interest" description="Disordered" evidence="1">
    <location>
        <begin position="1"/>
        <end position="29"/>
    </location>
</feature>
<dbReference type="InterPro" id="IPR004827">
    <property type="entry name" value="bZIP"/>
</dbReference>
<comment type="caution">
    <text evidence="3">The sequence shown here is derived from an EMBL/GenBank/DDBJ whole genome shotgun (WGS) entry which is preliminary data.</text>
</comment>